<keyword evidence="1" id="KW-0472">Membrane</keyword>
<keyword evidence="3" id="KW-1185">Reference proteome</keyword>
<organism evidence="2 3">
    <name type="scientific">Kitasatospora arboriphila</name>
    <dbReference type="NCBI Taxonomy" id="258052"/>
    <lineage>
        <taxon>Bacteria</taxon>
        <taxon>Bacillati</taxon>
        <taxon>Actinomycetota</taxon>
        <taxon>Actinomycetes</taxon>
        <taxon>Kitasatosporales</taxon>
        <taxon>Streptomycetaceae</taxon>
        <taxon>Kitasatospora</taxon>
    </lineage>
</organism>
<feature type="transmembrane region" description="Helical" evidence="1">
    <location>
        <begin position="95"/>
        <end position="113"/>
    </location>
</feature>
<evidence type="ECO:0008006" key="4">
    <source>
        <dbReference type="Google" id="ProtNLM"/>
    </source>
</evidence>
<keyword evidence="1" id="KW-0812">Transmembrane</keyword>
<dbReference type="EMBL" id="BAAALD010000070">
    <property type="protein sequence ID" value="GAA1107535.1"/>
    <property type="molecule type" value="Genomic_DNA"/>
</dbReference>
<comment type="caution">
    <text evidence="2">The sequence shown here is derived from an EMBL/GenBank/DDBJ whole genome shotgun (WGS) entry which is preliminary data.</text>
</comment>
<reference evidence="3" key="1">
    <citation type="journal article" date="2019" name="Int. J. Syst. Evol. Microbiol.">
        <title>The Global Catalogue of Microorganisms (GCM) 10K type strain sequencing project: providing services to taxonomists for standard genome sequencing and annotation.</title>
        <authorList>
            <consortium name="The Broad Institute Genomics Platform"/>
            <consortium name="The Broad Institute Genome Sequencing Center for Infectious Disease"/>
            <person name="Wu L."/>
            <person name="Ma J."/>
        </authorList>
    </citation>
    <scope>NUCLEOTIDE SEQUENCE [LARGE SCALE GENOMIC DNA]</scope>
    <source>
        <strain evidence="3">JCM 13002</strain>
    </source>
</reference>
<proteinExistence type="predicted"/>
<evidence type="ECO:0000313" key="2">
    <source>
        <dbReference type="EMBL" id="GAA1107535.1"/>
    </source>
</evidence>
<protein>
    <recommendedName>
        <fullName evidence="4">DUF1275 domain-containing protein</fullName>
    </recommendedName>
</protein>
<sequence length="229" mass="22815">MLATTRRPAPQTVALLLLTAVTGIVEAASFLGLGHVYTAVMTGNILFLGFGLGGAHVSVAGAGLGLAAFSLGALLGHRVNEALVRRHGVRWPPPAVAGVGLLLAVGAVAAAGLPEQQDLPSGRALVVLAVLALAMGWRNAIALRISAPDLPTTVLTRGLTGLLRVHAEMDSRERAASAVVVMCGGAALGALLLRAGPAAPLAAGAAVELASAALFAVYGGRQDAAGPVR</sequence>
<feature type="transmembrane region" description="Helical" evidence="1">
    <location>
        <begin position="175"/>
        <end position="193"/>
    </location>
</feature>
<accession>A0ABP4EFU8</accession>
<dbReference type="RefSeq" id="WP_344626548.1">
    <property type="nucleotide sequence ID" value="NZ_BAAALD010000070.1"/>
</dbReference>
<dbReference type="Proteomes" id="UP001499987">
    <property type="component" value="Unassembled WGS sequence"/>
</dbReference>
<dbReference type="Pfam" id="PF06912">
    <property type="entry name" value="DUF1275"/>
    <property type="match status" value="1"/>
</dbReference>
<name>A0ABP4EFU8_9ACTN</name>
<gene>
    <name evidence="2" type="ORF">GCM10009663_56810</name>
</gene>
<evidence type="ECO:0000313" key="3">
    <source>
        <dbReference type="Proteomes" id="UP001499987"/>
    </source>
</evidence>
<feature type="transmembrane region" description="Helical" evidence="1">
    <location>
        <begin position="199"/>
        <end position="219"/>
    </location>
</feature>
<feature type="transmembrane region" description="Helical" evidence="1">
    <location>
        <begin position="51"/>
        <end position="75"/>
    </location>
</feature>
<keyword evidence="1" id="KW-1133">Transmembrane helix</keyword>
<dbReference type="PANTHER" id="PTHR37314:SF4">
    <property type="entry name" value="UPF0700 TRANSMEMBRANE PROTEIN YOAK"/>
    <property type="match status" value="1"/>
</dbReference>
<evidence type="ECO:0000256" key="1">
    <source>
        <dbReference type="SAM" id="Phobius"/>
    </source>
</evidence>
<dbReference type="PANTHER" id="PTHR37314">
    <property type="entry name" value="SLR0142 PROTEIN"/>
    <property type="match status" value="1"/>
</dbReference>
<feature type="transmembrane region" description="Helical" evidence="1">
    <location>
        <begin position="119"/>
        <end position="137"/>
    </location>
</feature>
<dbReference type="InterPro" id="IPR010699">
    <property type="entry name" value="DUF1275"/>
</dbReference>